<dbReference type="EMBL" id="CACTIH010002042">
    <property type="protein sequence ID" value="CAA2972214.1"/>
    <property type="molecule type" value="Genomic_DNA"/>
</dbReference>
<comment type="caution">
    <text evidence="2">The sequence shown here is derived from an EMBL/GenBank/DDBJ whole genome shotgun (WGS) entry which is preliminary data.</text>
</comment>
<accession>A0A8S0R114</accession>
<dbReference type="Proteomes" id="UP000594638">
    <property type="component" value="Unassembled WGS sequence"/>
</dbReference>
<evidence type="ECO:0000313" key="3">
    <source>
        <dbReference type="Proteomes" id="UP000594638"/>
    </source>
</evidence>
<protein>
    <submittedName>
        <fullName evidence="2">Uncharacterized protein</fullName>
    </submittedName>
</protein>
<name>A0A8S0R114_OLEEU</name>
<gene>
    <name evidence="2" type="ORF">OLEA9_A089360</name>
</gene>
<sequence>MPRHKLYTGVHEWRLFGHFFVHLSNFENVLWKLGSMESASRMRSVLRRKYRSSYHFSAAKEHEDNIVQKLEKDKAISPSIASILAAKAISTEVGNEEDEQEDDVQLEGSSNDIEEHGEF</sequence>
<keyword evidence="3" id="KW-1185">Reference proteome</keyword>
<reference evidence="2 3" key="1">
    <citation type="submission" date="2019-12" db="EMBL/GenBank/DDBJ databases">
        <authorList>
            <person name="Alioto T."/>
            <person name="Alioto T."/>
            <person name="Gomez Garrido J."/>
        </authorList>
    </citation>
    <scope>NUCLEOTIDE SEQUENCE [LARGE SCALE GENOMIC DNA]</scope>
</reference>
<dbReference type="Gramene" id="OE9A089360T1">
    <property type="protein sequence ID" value="OE9A089360C1"/>
    <property type="gene ID" value="OE9A089360"/>
</dbReference>
<feature type="region of interest" description="Disordered" evidence="1">
    <location>
        <begin position="91"/>
        <end position="119"/>
    </location>
</feature>
<organism evidence="2 3">
    <name type="scientific">Olea europaea subsp. europaea</name>
    <dbReference type="NCBI Taxonomy" id="158383"/>
    <lineage>
        <taxon>Eukaryota</taxon>
        <taxon>Viridiplantae</taxon>
        <taxon>Streptophyta</taxon>
        <taxon>Embryophyta</taxon>
        <taxon>Tracheophyta</taxon>
        <taxon>Spermatophyta</taxon>
        <taxon>Magnoliopsida</taxon>
        <taxon>eudicotyledons</taxon>
        <taxon>Gunneridae</taxon>
        <taxon>Pentapetalae</taxon>
        <taxon>asterids</taxon>
        <taxon>lamiids</taxon>
        <taxon>Lamiales</taxon>
        <taxon>Oleaceae</taxon>
        <taxon>Oleeae</taxon>
        <taxon>Olea</taxon>
    </lineage>
</organism>
<evidence type="ECO:0000313" key="2">
    <source>
        <dbReference type="EMBL" id="CAA2972214.1"/>
    </source>
</evidence>
<evidence type="ECO:0000256" key="1">
    <source>
        <dbReference type="SAM" id="MobiDB-lite"/>
    </source>
</evidence>
<dbReference type="AlphaFoldDB" id="A0A8S0R114"/>
<feature type="compositionally biased region" description="Acidic residues" evidence="1">
    <location>
        <begin position="94"/>
        <end position="105"/>
    </location>
</feature>
<proteinExistence type="predicted"/>